<name>A0ABN5LI06_9STRE</name>
<dbReference type="PANTHER" id="PTHR30175:SF1">
    <property type="entry name" value="PTS SYSTEM ARBUTIN-, CELLOBIOSE-, AND SALICIN-SPECIFIC EIIBC COMPONENT-RELATED"/>
    <property type="match status" value="1"/>
</dbReference>
<dbReference type="PROSITE" id="PS51098">
    <property type="entry name" value="PTS_EIIB_TYPE_1"/>
    <property type="match status" value="1"/>
</dbReference>
<evidence type="ECO:0000256" key="3">
    <source>
        <dbReference type="ARBA" id="ARBA00022475"/>
    </source>
</evidence>
<dbReference type="InterPro" id="IPR011055">
    <property type="entry name" value="Dup_hybrid_motif"/>
</dbReference>
<dbReference type="Gene3D" id="2.70.70.10">
    <property type="entry name" value="Glucose Permease (Domain IIA)"/>
    <property type="match status" value="1"/>
</dbReference>
<evidence type="ECO:0000259" key="14">
    <source>
        <dbReference type="PROSITE" id="PS51098"/>
    </source>
</evidence>
<keyword evidence="8" id="KW-0418">Kinase</keyword>
<evidence type="ECO:0000256" key="4">
    <source>
        <dbReference type="ARBA" id="ARBA00022597"/>
    </source>
</evidence>
<dbReference type="InterPro" id="IPR050558">
    <property type="entry name" value="PTS_Sugar-Specific_Components"/>
</dbReference>
<accession>A0ABN5LI06</accession>
<dbReference type="InterPro" id="IPR003352">
    <property type="entry name" value="PTS_EIIC"/>
</dbReference>
<evidence type="ECO:0000256" key="8">
    <source>
        <dbReference type="ARBA" id="ARBA00022777"/>
    </source>
</evidence>
<dbReference type="InterPro" id="IPR036878">
    <property type="entry name" value="Glu_permease_IIB"/>
</dbReference>
<feature type="transmembrane region" description="Helical" evidence="12">
    <location>
        <begin position="213"/>
        <end position="232"/>
    </location>
</feature>
<evidence type="ECO:0000313" key="16">
    <source>
        <dbReference type="EMBL" id="AWN20551.1"/>
    </source>
</evidence>
<feature type="transmembrane region" description="Helical" evidence="12">
    <location>
        <begin position="320"/>
        <end position="345"/>
    </location>
</feature>
<dbReference type="SUPFAM" id="SSF55604">
    <property type="entry name" value="Glucose permease domain IIB"/>
    <property type="match status" value="1"/>
</dbReference>
<dbReference type="PROSITE" id="PS01035">
    <property type="entry name" value="PTS_EIIB_TYPE_1_CYS"/>
    <property type="match status" value="1"/>
</dbReference>
<dbReference type="SUPFAM" id="SSF51261">
    <property type="entry name" value="Duplicated hybrid motif"/>
    <property type="match status" value="1"/>
</dbReference>
<comment type="subcellular location">
    <subcellularLocation>
        <location evidence="1">Cell membrane</location>
        <topology evidence="1">Multi-pass membrane protein</topology>
    </subcellularLocation>
</comment>
<keyword evidence="6" id="KW-0598">Phosphotransferase system</keyword>
<keyword evidence="3" id="KW-1003">Cell membrane</keyword>
<dbReference type="Pfam" id="PF02378">
    <property type="entry name" value="PTS_EIIC"/>
    <property type="match status" value="1"/>
</dbReference>
<feature type="domain" description="PTS EIIA type-1" evidence="13">
    <location>
        <begin position="483"/>
        <end position="587"/>
    </location>
</feature>
<feature type="domain" description="PTS EIIC type-1" evidence="15">
    <location>
        <begin position="102"/>
        <end position="460"/>
    </location>
</feature>
<dbReference type="NCBIfam" id="TIGR00830">
    <property type="entry name" value="PTBA"/>
    <property type="match status" value="1"/>
</dbReference>
<evidence type="ECO:0000256" key="9">
    <source>
        <dbReference type="ARBA" id="ARBA00022989"/>
    </source>
</evidence>
<dbReference type="Pfam" id="PF00358">
    <property type="entry name" value="PTS_EIIA_1"/>
    <property type="match status" value="1"/>
</dbReference>
<dbReference type="InterPro" id="IPR018113">
    <property type="entry name" value="PTrfase_EIIB_Cys"/>
</dbReference>
<feature type="transmembrane region" description="Helical" evidence="12">
    <location>
        <begin position="384"/>
        <end position="411"/>
    </location>
</feature>
<keyword evidence="17" id="KW-1185">Reference proteome</keyword>
<dbReference type="Gene3D" id="3.30.1360.60">
    <property type="entry name" value="Glucose permease domain IIB"/>
    <property type="match status" value="1"/>
</dbReference>
<keyword evidence="7 12" id="KW-0812">Transmembrane</keyword>
<evidence type="ECO:0000256" key="11">
    <source>
        <dbReference type="PROSITE-ProRule" id="PRU00421"/>
    </source>
</evidence>
<dbReference type="Pfam" id="PF00367">
    <property type="entry name" value="PTS_EIIB"/>
    <property type="match status" value="1"/>
</dbReference>
<keyword evidence="2" id="KW-0813">Transport</keyword>
<dbReference type="Proteomes" id="UP000245369">
    <property type="component" value="Chromosome"/>
</dbReference>
<evidence type="ECO:0000313" key="17">
    <source>
        <dbReference type="Proteomes" id="UP000245369"/>
    </source>
</evidence>
<feature type="transmembrane region" description="Helical" evidence="12">
    <location>
        <begin position="172"/>
        <end position="193"/>
    </location>
</feature>
<feature type="transmembrane region" description="Helical" evidence="12">
    <location>
        <begin position="357"/>
        <end position="377"/>
    </location>
</feature>
<evidence type="ECO:0000256" key="5">
    <source>
        <dbReference type="ARBA" id="ARBA00022679"/>
    </source>
</evidence>
<dbReference type="InterPro" id="IPR001127">
    <property type="entry name" value="PTS_EIIA_1_perm"/>
</dbReference>
<dbReference type="EMBL" id="CP029490">
    <property type="protein sequence ID" value="AWN20551.1"/>
    <property type="molecule type" value="Genomic_DNA"/>
</dbReference>
<dbReference type="PROSITE" id="PS00371">
    <property type="entry name" value="PTS_EIIA_TYPE_1_HIS"/>
    <property type="match status" value="1"/>
</dbReference>
<dbReference type="PROSITE" id="PS51093">
    <property type="entry name" value="PTS_EIIA_TYPE_1"/>
    <property type="match status" value="1"/>
</dbReference>
<evidence type="ECO:0000256" key="10">
    <source>
        <dbReference type="ARBA" id="ARBA00023136"/>
    </source>
</evidence>
<dbReference type="InterPro" id="IPR013013">
    <property type="entry name" value="PTS_EIIC_1"/>
</dbReference>
<dbReference type="PANTHER" id="PTHR30175">
    <property type="entry name" value="PHOSPHOTRANSFERASE SYSTEM TRANSPORT PROTEIN"/>
    <property type="match status" value="1"/>
</dbReference>
<dbReference type="GeneID" id="93923670"/>
<evidence type="ECO:0000256" key="12">
    <source>
        <dbReference type="SAM" id="Phobius"/>
    </source>
</evidence>
<dbReference type="RefSeq" id="WP_028798479.1">
    <property type="nucleotide sequence ID" value="NZ_CP029490.1"/>
</dbReference>
<evidence type="ECO:0000256" key="7">
    <source>
        <dbReference type="ARBA" id="ARBA00022692"/>
    </source>
</evidence>
<dbReference type="InterPro" id="IPR011297">
    <property type="entry name" value="PTS_IIABC_b_glu"/>
</dbReference>
<dbReference type="NCBIfam" id="TIGR01995">
    <property type="entry name" value="PTS-II-ABC-beta"/>
    <property type="match status" value="1"/>
</dbReference>
<sequence>MSSNYETAKQIIQIIGKENITFMTHCATRLRFNVVDDGKVDLDALDQVEGVIKAQNKGGQLQVIIGAKVAQVFDEAKKFVDLAEDNIQSSEIKKNIVSRIVEAISGCFGPVIPVLIGCGMVKSVTAILVAVKLLDAASGTYQVISLIGDLLFYFFPFFLAVSAAKKFRTHEFLAIALAGALMYPTIQNGALAAAKSGVTSLSFLGLPVLFVNYKSTILPIILSVWIMSYVYKWVNKIVPDTFKVLFVPMLVLFIMVPLELIVIGPFGTYVGQGVAKVVTFLYTKNGVVGSFLFGTFRSLLIIFGMHYAITPINAQLIAEYGYSVIFPANLTGNLAQAGATLATFFLLKKKSEKTESFTAGVTALFGVTEPAMFGFNLKYKKPMICAMVAGGIGAAYINFFGGGATAVILPGLLALPTYIADSYIHIIIGISISIALAFGATLVLGIGSKKDKEDNPSEEISATKLDVIPFAPGKIVELNQVDDPVFSTGVMGNGFAIIPTEGKVVAPFTGKVSMVFETKHAIGLRSNNGVEVLIHIGLDTVNLKGQYFKVHVKEGDTVSKGQLLVEFDLDKIKELGYDTVIPFIVTNGAEFTNVTPKILPDSVEISLV</sequence>
<feature type="transmembrane region" description="Helical" evidence="12">
    <location>
        <begin position="141"/>
        <end position="160"/>
    </location>
</feature>
<keyword evidence="10 12" id="KW-0472">Membrane</keyword>
<evidence type="ECO:0000256" key="1">
    <source>
        <dbReference type="ARBA" id="ARBA00004651"/>
    </source>
</evidence>
<dbReference type="PROSITE" id="PS51103">
    <property type="entry name" value="PTS_EIIC_TYPE_1"/>
    <property type="match status" value="1"/>
</dbReference>
<keyword evidence="5" id="KW-0808">Transferase</keyword>
<keyword evidence="9 12" id="KW-1133">Transmembrane helix</keyword>
<proteinExistence type="predicted"/>
<gene>
    <name evidence="16" type="ORF">DK182_03950</name>
</gene>
<reference evidence="16 17" key="1">
    <citation type="submission" date="2018-05" db="EMBL/GenBank/DDBJ databases">
        <title>Complete genome sequences of Streptococcus sobrinus.</title>
        <authorList>
            <person name="Sales M."/>
            <person name="Jensen P.A."/>
        </authorList>
    </citation>
    <scope>NUCLEOTIDE SEQUENCE [LARGE SCALE GENOMIC DNA]</scope>
    <source>
        <strain evidence="16 17">SL1</strain>
    </source>
</reference>
<protein>
    <submittedName>
        <fullName evidence="16">PTS beta-glucoside transporter subunit EIIBCA</fullName>
    </submittedName>
</protein>
<feature type="transmembrane region" description="Helical" evidence="12">
    <location>
        <begin position="103"/>
        <end position="129"/>
    </location>
</feature>
<evidence type="ECO:0000259" key="15">
    <source>
        <dbReference type="PROSITE" id="PS51103"/>
    </source>
</evidence>
<keyword evidence="4" id="KW-0762">Sugar transport</keyword>
<feature type="domain" description="PTS EIIB type-1" evidence="14">
    <location>
        <begin position="4"/>
        <end position="86"/>
    </location>
</feature>
<evidence type="ECO:0000256" key="6">
    <source>
        <dbReference type="ARBA" id="ARBA00022683"/>
    </source>
</evidence>
<feature type="transmembrane region" description="Helical" evidence="12">
    <location>
        <begin position="287"/>
        <end position="308"/>
    </location>
</feature>
<feature type="transmembrane region" description="Helical" evidence="12">
    <location>
        <begin position="423"/>
        <end position="446"/>
    </location>
</feature>
<dbReference type="CDD" id="cd00212">
    <property type="entry name" value="PTS_IIB_glc"/>
    <property type="match status" value="1"/>
</dbReference>
<evidence type="ECO:0000256" key="2">
    <source>
        <dbReference type="ARBA" id="ARBA00022448"/>
    </source>
</evidence>
<feature type="active site" description="Phosphocysteine intermediate; for EIIB activity" evidence="11">
    <location>
        <position position="26"/>
    </location>
</feature>
<evidence type="ECO:0000259" key="13">
    <source>
        <dbReference type="PROSITE" id="PS51093"/>
    </source>
</evidence>
<feature type="transmembrane region" description="Helical" evidence="12">
    <location>
        <begin position="244"/>
        <end position="267"/>
    </location>
</feature>
<dbReference type="InterPro" id="IPR001996">
    <property type="entry name" value="PTS_IIB_1"/>
</dbReference>
<organism evidence="16 17">
    <name type="scientific">Streptococcus sobrinus</name>
    <dbReference type="NCBI Taxonomy" id="1310"/>
    <lineage>
        <taxon>Bacteria</taxon>
        <taxon>Bacillati</taxon>
        <taxon>Bacillota</taxon>
        <taxon>Bacilli</taxon>
        <taxon>Lactobacillales</taxon>
        <taxon>Streptococcaceae</taxon>
        <taxon>Streptococcus</taxon>
    </lineage>
</organism>